<keyword evidence="3" id="KW-1185">Reference proteome</keyword>
<dbReference type="Pfam" id="PF00078">
    <property type="entry name" value="RVT_1"/>
    <property type="match status" value="1"/>
</dbReference>
<name>A0A3N2CZZ0_9ACTN</name>
<evidence type="ECO:0000313" key="2">
    <source>
        <dbReference type="EMBL" id="ROR93053.1"/>
    </source>
</evidence>
<proteinExistence type="predicted"/>
<keyword evidence="2" id="KW-0695">RNA-directed DNA polymerase</keyword>
<dbReference type="InterPro" id="IPR043502">
    <property type="entry name" value="DNA/RNA_pol_sf"/>
</dbReference>
<feature type="domain" description="Reverse transcriptase" evidence="1">
    <location>
        <begin position="1"/>
        <end position="278"/>
    </location>
</feature>
<evidence type="ECO:0000259" key="1">
    <source>
        <dbReference type="PROSITE" id="PS50878"/>
    </source>
</evidence>
<gene>
    <name evidence="2" type="ORF">EDD33_3958</name>
</gene>
<dbReference type="Proteomes" id="UP000281738">
    <property type="component" value="Unassembled WGS sequence"/>
</dbReference>
<sequence length="452" mass="50812">MSASEAFRRHTTKKQLRQQLLVAIPSAQGVGLDGIHPSAIDGWPRIRADDLVTFVSTSMRSGTFRFTSYREGLASRGRGRPPRIFALPTIRDRLALGALKATLSDVYGISGPEPPQRKMGRVVDAVRSGSYSHFMKLDIQDYFSSIRHHVLLERLRRDIRSTTVLDLCDRAVRNSTVAFGERSRGLSSEPDGIPLGISISSVLAEVYLSDFDERFGADFQMFRYVDDVLVLLKDDRHPFSSMQSELRRLGLLTHPLGTVGKCEIGRIADGFQYLGYQLDDQSVVVASAGIRKIESELAHLISNAARVRKGSIQKREFDRLVWRLNLVIGGCVIDGSARGWIRYYNRVDNLTVLGHLDGLVRDLLRRYGLAGSINTKRFISAYWASLDNSKFRKYAFDLDNVTASDARKHLVELESWPRATVSALSDSEAQSAFRRQVRRHVIDIERDLEPAS</sequence>
<dbReference type="PROSITE" id="PS50878">
    <property type="entry name" value="RT_POL"/>
    <property type="match status" value="1"/>
</dbReference>
<dbReference type="InterPro" id="IPR000477">
    <property type="entry name" value="RT_dom"/>
</dbReference>
<dbReference type="PANTHER" id="PTHR34047">
    <property type="entry name" value="NUCLEAR INTRON MATURASE 1, MITOCHONDRIAL-RELATED"/>
    <property type="match status" value="1"/>
</dbReference>
<reference evidence="2 3" key="1">
    <citation type="submission" date="2018-11" db="EMBL/GenBank/DDBJ databases">
        <title>Sequencing the genomes of 1000 actinobacteria strains.</title>
        <authorList>
            <person name="Klenk H.-P."/>
        </authorList>
    </citation>
    <scope>NUCLEOTIDE SEQUENCE [LARGE SCALE GENOMIC DNA]</scope>
    <source>
        <strain evidence="2 3">DSM 12652</strain>
    </source>
</reference>
<keyword evidence="2" id="KW-0548">Nucleotidyltransferase</keyword>
<accession>A0A3N2CZZ0</accession>
<keyword evidence="2" id="KW-0808">Transferase</keyword>
<organism evidence="2 3">
    <name type="scientific">Nocardioides aurantiacus</name>
    <dbReference type="NCBI Taxonomy" id="86796"/>
    <lineage>
        <taxon>Bacteria</taxon>
        <taxon>Bacillati</taxon>
        <taxon>Actinomycetota</taxon>
        <taxon>Actinomycetes</taxon>
        <taxon>Propionibacteriales</taxon>
        <taxon>Nocardioidaceae</taxon>
        <taxon>Nocardioides</taxon>
    </lineage>
</organism>
<protein>
    <submittedName>
        <fullName evidence="2">Retron-type reverse transcriptase</fullName>
    </submittedName>
</protein>
<dbReference type="AlphaFoldDB" id="A0A3N2CZZ0"/>
<dbReference type="EMBL" id="RKHO01000001">
    <property type="protein sequence ID" value="ROR93053.1"/>
    <property type="molecule type" value="Genomic_DNA"/>
</dbReference>
<evidence type="ECO:0000313" key="3">
    <source>
        <dbReference type="Proteomes" id="UP000281738"/>
    </source>
</evidence>
<dbReference type="InterPro" id="IPR051083">
    <property type="entry name" value="GrpII_Intron_Splice-Mob/Def"/>
</dbReference>
<comment type="caution">
    <text evidence="2">The sequence shown here is derived from an EMBL/GenBank/DDBJ whole genome shotgun (WGS) entry which is preliminary data.</text>
</comment>
<dbReference type="PANTHER" id="PTHR34047:SF8">
    <property type="entry name" value="PROTEIN YKFC"/>
    <property type="match status" value="1"/>
</dbReference>
<dbReference type="SUPFAM" id="SSF56672">
    <property type="entry name" value="DNA/RNA polymerases"/>
    <property type="match status" value="1"/>
</dbReference>
<dbReference type="OrthoDB" id="1550386at2"/>
<dbReference type="GO" id="GO:0003964">
    <property type="term" value="F:RNA-directed DNA polymerase activity"/>
    <property type="evidence" value="ECO:0007669"/>
    <property type="project" value="UniProtKB-KW"/>
</dbReference>